<protein>
    <submittedName>
        <fullName evidence="2">Uncharacterized protein</fullName>
    </submittedName>
</protein>
<evidence type="ECO:0000256" key="1">
    <source>
        <dbReference type="SAM" id="MobiDB-lite"/>
    </source>
</evidence>
<feature type="region of interest" description="Disordered" evidence="1">
    <location>
        <begin position="282"/>
        <end position="315"/>
    </location>
</feature>
<organism evidence="2 3">
    <name type="scientific">Ruminobacter amylophilus</name>
    <dbReference type="NCBI Taxonomy" id="867"/>
    <lineage>
        <taxon>Bacteria</taxon>
        <taxon>Pseudomonadati</taxon>
        <taxon>Pseudomonadota</taxon>
        <taxon>Gammaproteobacteria</taxon>
        <taxon>Aeromonadales</taxon>
        <taxon>Succinivibrionaceae</taxon>
        <taxon>Ruminobacter</taxon>
    </lineage>
</organism>
<accession>A0A662ZFK8</accession>
<dbReference type="Proteomes" id="UP000243745">
    <property type="component" value="Unassembled WGS sequence"/>
</dbReference>
<sequence length="458" mass="50848">MKVVSKIAIVAAAAVGTAAVGSYVGARIIGHSVFEKKIEQLTAKNSNVTHENLEKTFSTRKDKITVKKNNPNVPIPEYEIVMETRFDLSGFHSDFTVNYEPGSFNVLDTAFKITKTPENKGTVDFAYSSETGIVTFENSPFQLTSDDNELVCDIGKVNSSMQFSNAQISREKAKLMDYLLDKEEPIVQKSNVDSVNCTSGGKQFFRIGGFEFENSQTVFSIPTELNFRFNKVDVNLDDYIVINADNAEIGFSLKNSGKGEDDNSFALGYKVNNMDFEMAEPASGNLSEETETDESGEKADSAAADDTVLKDEAGQKKPVRDKIQVKSTDVVLTFSDLKKQNLDKLFGEGGNQLDSALKDQFINANIKYNILTELGDSVLNADLKTSNLDMVMYKHDIVINYSVSQKLLKSVKNDELSPYFDKWVEDGYMTLKDGIYSTTLTSKDSFDVFANGKKVEFY</sequence>
<keyword evidence="3" id="KW-1185">Reference proteome</keyword>
<name>A0A662ZFK8_9GAMM</name>
<gene>
    <name evidence="2" type="ORF">SAMN02910344_00060</name>
</gene>
<dbReference type="EMBL" id="FOXF01000001">
    <property type="protein sequence ID" value="SFO97483.1"/>
    <property type="molecule type" value="Genomic_DNA"/>
</dbReference>
<evidence type="ECO:0000313" key="2">
    <source>
        <dbReference type="EMBL" id="SFO97483.1"/>
    </source>
</evidence>
<reference evidence="2 3" key="1">
    <citation type="submission" date="2016-10" db="EMBL/GenBank/DDBJ databases">
        <authorList>
            <person name="Varghese N."/>
            <person name="Submissions S."/>
        </authorList>
    </citation>
    <scope>NUCLEOTIDE SEQUENCE [LARGE SCALE GENOMIC DNA]</scope>
    <source>
        <strain evidence="2 3">DSM 1361</strain>
    </source>
</reference>
<evidence type="ECO:0000313" key="3">
    <source>
        <dbReference type="Proteomes" id="UP000243745"/>
    </source>
</evidence>
<proteinExistence type="predicted"/>
<dbReference type="AlphaFoldDB" id="A0A662ZFK8"/>
<dbReference type="RefSeq" id="WP_143066420.1">
    <property type="nucleotide sequence ID" value="NZ_FOXF01000001.1"/>
</dbReference>